<dbReference type="Gene3D" id="3.40.190.150">
    <property type="entry name" value="Bordetella uptake gene, domain 1"/>
    <property type="match status" value="1"/>
</dbReference>
<dbReference type="Pfam" id="PF03401">
    <property type="entry name" value="TctC"/>
    <property type="match status" value="1"/>
</dbReference>
<name>A0A1P8JRI3_9BURK</name>
<dbReference type="InterPro" id="IPR042100">
    <property type="entry name" value="Bug_dom1"/>
</dbReference>
<protein>
    <recommendedName>
        <fullName evidence="5">LacI family transcriptional regulator</fullName>
    </recommendedName>
</protein>
<evidence type="ECO:0008006" key="5">
    <source>
        <dbReference type="Google" id="ProtNLM"/>
    </source>
</evidence>
<evidence type="ECO:0000313" key="3">
    <source>
        <dbReference type="EMBL" id="APW36350.1"/>
    </source>
</evidence>
<dbReference type="PANTHER" id="PTHR42928">
    <property type="entry name" value="TRICARBOXYLATE-BINDING PROTEIN"/>
    <property type="match status" value="1"/>
</dbReference>
<feature type="signal peptide" evidence="2">
    <location>
        <begin position="1"/>
        <end position="21"/>
    </location>
</feature>
<dbReference type="STRING" id="1842727.RD110_03270"/>
<accession>A0A1P8JRI3</accession>
<evidence type="ECO:0000256" key="1">
    <source>
        <dbReference type="ARBA" id="ARBA00006987"/>
    </source>
</evidence>
<dbReference type="AlphaFoldDB" id="A0A1P8JRI3"/>
<sequence length="323" mass="33723">MPTLSLLRAAVCALFAAVASAAVVADNYPTRPIRVIVPYSAGGSTDVPVRAVAAEIGKALGQGMVIDNRPGMGAMIGAEAAAKAAPDGYTLLAVSNPQTISGSLYKLSFDPVEAFVPVALITREPCVVVVNPELPVKTFKEFVEYVKARPGTLNFGSSGNGSNQHLFAAHLLQSTRLDMVHVPYKGAAPAVADLMGGQVSMMMPGQAAMIPLIKSGKLRVLAVTSGSRSSALPDVPTLAELGYPEQNAYVWTGLVAPKGTPDPVLGKLREAAANAMSTANVKTFVANAGLEASNLNAADFHSFMRKEAQQNAQLVKLIRVKID</sequence>
<dbReference type="OrthoDB" id="8626937at2"/>
<gene>
    <name evidence="3" type="ORF">RD110_03270</name>
</gene>
<dbReference type="Proteomes" id="UP000186609">
    <property type="component" value="Chromosome"/>
</dbReference>
<dbReference type="Gene3D" id="3.40.190.10">
    <property type="entry name" value="Periplasmic binding protein-like II"/>
    <property type="match status" value="1"/>
</dbReference>
<proteinExistence type="inferred from homology"/>
<dbReference type="CDD" id="cd07012">
    <property type="entry name" value="PBP2_Bug_TTT"/>
    <property type="match status" value="1"/>
</dbReference>
<evidence type="ECO:0000256" key="2">
    <source>
        <dbReference type="SAM" id="SignalP"/>
    </source>
</evidence>
<comment type="similarity">
    <text evidence="1">Belongs to the UPF0065 (bug) family.</text>
</comment>
<feature type="chain" id="PRO_5012253106" description="LacI family transcriptional regulator" evidence="2">
    <location>
        <begin position="22"/>
        <end position="323"/>
    </location>
</feature>
<keyword evidence="4" id="KW-1185">Reference proteome</keyword>
<evidence type="ECO:0000313" key="4">
    <source>
        <dbReference type="Proteomes" id="UP000186609"/>
    </source>
</evidence>
<organism evidence="3 4">
    <name type="scientific">Rhodoferax koreensis</name>
    <dbReference type="NCBI Taxonomy" id="1842727"/>
    <lineage>
        <taxon>Bacteria</taxon>
        <taxon>Pseudomonadati</taxon>
        <taxon>Pseudomonadota</taxon>
        <taxon>Betaproteobacteria</taxon>
        <taxon>Burkholderiales</taxon>
        <taxon>Comamonadaceae</taxon>
        <taxon>Rhodoferax</taxon>
    </lineage>
</organism>
<dbReference type="PIRSF" id="PIRSF017082">
    <property type="entry name" value="YflP"/>
    <property type="match status" value="1"/>
</dbReference>
<dbReference type="EMBL" id="CP019236">
    <property type="protein sequence ID" value="APW36350.1"/>
    <property type="molecule type" value="Genomic_DNA"/>
</dbReference>
<dbReference type="KEGG" id="rhy:RD110_03270"/>
<dbReference type="SUPFAM" id="SSF53850">
    <property type="entry name" value="Periplasmic binding protein-like II"/>
    <property type="match status" value="1"/>
</dbReference>
<reference evidence="3 4" key="1">
    <citation type="submission" date="2017-01" db="EMBL/GenBank/DDBJ databases">
        <authorList>
            <person name="Mah S.A."/>
            <person name="Swanson W.J."/>
            <person name="Moy G.W."/>
            <person name="Vacquier V.D."/>
        </authorList>
    </citation>
    <scope>NUCLEOTIDE SEQUENCE [LARGE SCALE GENOMIC DNA]</scope>
    <source>
        <strain evidence="3 4">DCY110</strain>
    </source>
</reference>
<keyword evidence="2" id="KW-0732">Signal</keyword>
<dbReference type="PANTHER" id="PTHR42928:SF5">
    <property type="entry name" value="BLR1237 PROTEIN"/>
    <property type="match status" value="1"/>
</dbReference>
<dbReference type="InterPro" id="IPR005064">
    <property type="entry name" value="BUG"/>
</dbReference>
<dbReference type="RefSeq" id="WP_076196665.1">
    <property type="nucleotide sequence ID" value="NZ_CP019236.1"/>
</dbReference>